<dbReference type="EMBL" id="QGTR01000001">
    <property type="protein sequence ID" value="PWW03756.1"/>
    <property type="molecule type" value="Genomic_DNA"/>
</dbReference>
<proteinExistence type="predicted"/>
<dbReference type="Proteomes" id="UP000246352">
    <property type="component" value="Unassembled WGS sequence"/>
</dbReference>
<evidence type="ECO:0000259" key="2">
    <source>
        <dbReference type="Pfam" id="PF08291"/>
    </source>
</evidence>
<evidence type="ECO:0000313" key="3">
    <source>
        <dbReference type="EMBL" id="PWW03756.1"/>
    </source>
</evidence>
<feature type="region of interest" description="Disordered" evidence="1">
    <location>
        <begin position="88"/>
        <end position="148"/>
    </location>
</feature>
<dbReference type="AlphaFoldDB" id="A0A317PU43"/>
<sequence length="359" mass="36664">MGAGGPGFAPDVQAVDAAAGLAQAPGAAAALAMTEGDGSLPVPTASPNADATLTASLDTAPEGGAGIDALNRGITQSSAIQPVTNLYSQSEPMQAAPAEPQQAAGATGTAALPDAPQTAPIPTASPNAQPQVAAAAPQKEPATAAAEPEPQPVALAVVAPPKKQSIFARLFSAQPTPPKSVPTVRKQVAERPQVQVASAAGGDNALPGVRASALFEITTGTDEDGENAAGVEYASAAGLARLSPNGLHLQTEKVDVACLKPNLVRVLRSIENHYGRDVVVTSGFRSPKHNRRIGGATGSKHTSCEAADIQVAGVTKWELAKYVRSMPGRGGVGTYCHTNSVHVDIGVERDWNWRCRRRK</sequence>
<organism evidence="3 4">
    <name type="scientific">Hoeflea marina</name>
    <dbReference type="NCBI Taxonomy" id="274592"/>
    <lineage>
        <taxon>Bacteria</taxon>
        <taxon>Pseudomonadati</taxon>
        <taxon>Pseudomonadota</taxon>
        <taxon>Alphaproteobacteria</taxon>
        <taxon>Hyphomicrobiales</taxon>
        <taxon>Rhizobiaceae</taxon>
        <taxon>Hoeflea</taxon>
    </lineage>
</organism>
<name>A0A317PU43_9HYPH</name>
<accession>A0A317PU43</accession>
<feature type="compositionally biased region" description="Low complexity" evidence="1">
    <location>
        <begin position="128"/>
        <end position="148"/>
    </location>
</feature>
<keyword evidence="4" id="KW-1185">Reference proteome</keyword>
<reference evidence="3 4" key="1">
    <citation type="submission" date="2018-05" db="EMBL/GenBank/DDBJ databases">
        <title>Genomic Encyclopedia of Type Strains, Phase IV (KMG-IV): sequencing the most valuable type-strain genomes for metagenomic binning, comparative biology and taxonomic classification.</title>
        <authorList>
            <person name="Goeker M."/>
        </authorList>
    </citation>
    <scope>NUCLEOTIDE SEQUENCE [LARGE SCALE GENOMIC DNA]</scope>
    <source>
        <strain evidence="3 4">DSM 16791</strain>
    </source>
</reference>
<dbReference type="RefSeq" id="WP_245415157.1">
    <property type="nucleotide sequence ID" value="NZ_QGTR01000001.1"/>
</dbReference>
<dbReference type="Gene3D" id="3.30.1380.10">
    <property type="match status" value="1"/>
</dbReference>
<gene>
    <name evidence="3" type="ORF">DFR52_101443</name>
</gene>
<evidence type="ECO:0000313" key="4">
    <source>
        <dbReference type="Proteomes" id="UP000246352"/>
    </source>
</evidence>
<comment type="caution">
    <text evidence="3">The sequence shown here is derived from an EMBL/GenBank/DDBJ whole genome shotgun (WGS) entry which is preliminary data.</text>
</comment>
<dbReference type="InterPro" id="IPR013230">
    <property type="entry name" value="Peptidase_M15A_C"/>
</dbReference>
<evidence type="ECO:0000256" key="1">
    <source>
        <dbReference type="SAM" id="MobiDB-lite"/>
    </source>
</evidence>
<dbReference type="Pfam" id="PF08291">
    <property type="entry name" value="Peptidase_M15_3"/>
    <property type="match status" value="1"/>
</dbReference>
<feature type="compositionally biased region" description="Low complexity" evidence="1">
    <location>
        <begin position="91"/>
        <end position="116"/>
    </location>
</feature>
<feature type="domain" description="Peptidase M15A C-terminal" evidence="2">
    <location>
        <begin position="241"/>
        <end position="344"/>
    </location>
</feature>
<protein>
    <submittedName>
        <fullName evidence="3">Uncharacterized protein YcbK (DUF882 family)</fullName>
    </submittedName>
</protein>
<dbReference type="SUPFAM" id="SSF55166">
    <property type="entry name" value="Hedgehog/DD-peptidase"/>
    <property type="match status" value="1"/>
</dbReference>
<dbReference type="InterPro" id="IPR009045">
    <property type="entry name" value="Zn_M74/Hedgehog-like"/>
</dbReference>